<dbReference type="InterPro" id="IPR051532">
    <property type="entry name" value="Ester_Hydrolysis_Enzymes"/>
</dbReference>
<dbReference type="EC" id="3.1.2.-" evidence="3"/>
<dbReference type="InterPro" id="IPR036514">
    <property type="entry name" value="SGNH_hydro_sf"/>
</dbReference>
<accession>A0A916J286</accession>
<protein>
    <submittedName>
        <fullName evidence="3">Acyl-CoA thioesterase I</fullName>
        <ecNumber evidence="3">3.1.2.-</ecNumber>
    </submittedName>
</protein>
<evidence type="ECO:0000313" key="3">
    <source>
        <dbReference type="EMBL" id="CAG4882642.1"/>
    </source>
</evidence>
<gene>
    <name evidence="3" type="primary">tesA</name>
    <name evidence="3" type="ORF">GTOL_10524</name>
</gene>
<feature type="chain" id="PRO_5037595979" evidence="1">
    <location>
        <begin position="22"/>
        <end position="215"/>
    </location>
</feature>
<dbReference type="SUPFAM" id="SSF52266">
    <property type="entry name" value="SGNH hydrolase"/>
    <property type="match status" value="1"/>
</dbReference>
<evidence type="ECO:0000256" key="1">
    <source>
        <dbReference type="SAM" id="SignalP"/>
    </source>
</evidence>
<dbReference type="PANTHER" id="PTHR30383">
    <property type="entry name" value="THIOESTERASE 1/PROTEASE 1/LYSOPHOSPHOLIPASE L1"/>
    <property type="match status" value="1"/>
</dbReference>
<dbReference type="PROSITE" id="PS51257">
    <property type="entry name" value="PROKAR_LIPOPROTEIN"/>
    <property type="match status" value="1"/>
</dbReference>
<organism evidence="3 4">
    <name type="scientific">Georgfuchsia toluolica</name>
    <dbReference type="NCBI Taxonomy" id="424218"/>
    <lineage>
        <taxon>Bacteria</taxon>
        <taxon>Pseudomonadati</taxon>
        <taxon>Pseudomonadota</taxon>
        <taxon>Betaproteobacteria</taxon>
        <taxon>Nitrosomonadales</taxon>
        <taxon>Sterolibacteriaceae</taxon>
        <taxon>Georgfuchsia</taxon>
    </lineage>
</organism>
<dbReference type="RefSeq" id="WP_220634698.1">
    <property type="nucleotide sequence ID" value="NZ_CAJQUM010000001.1"/>
</dbReference>
<evidence type="ECO:0000259" key="2">
    <source>
        <dbReference type="Pfam" id="PF13472"/>
    </source>
</evidence>
<dbReference type="Proteomes" id="UP000742786">
    <property type="component" value="Unassembled WGS sequence"/>
</dbReference>
<dbReference type="PANTHER" id="PTHR30383:SF24">
    <property type="entry name" value="THIOESTERASE 1_PROTEASE 1_LYSOPHOSPHOLIPASE L1"/>
    <property type="match status" value="1"/>
</dbReference>
<dbReference type="InterPro" id="IPR013830">
    <property type="entry name" value="SGNH_hydro"/>
</dbReference>
<comment type="caution">
    <text evidence="3">The sequence shown here is derived from an EMBL/GenBank/DDBJ whole genome shotgun (WGS) entry which is preliminary data.</text>
</comment>
<dbReference type="AlphaFoldDB" id="A0A916J286"/>
<keyword evidence="1" id="KW-0732">Signal</keyword>
<evidence type="ECO:0000313" key="4">
    <source>
        <dbReference type="Proteomes" id="UP000742786"/>
    </source>
</evidence>
<dbReference type="EMBL" id="CAJQUM010000001">
    <property type="protein sequence ID" value="CAG4882642.1"/>
    <property type="molecule type" value="Genomic_DNA"/>
</dbReference>
<dbReference type="Pfam" id="PF13472">
    <property type="entry name" value="Lipase_GDSL_2"/>
    <property type="match status" value="1"/>
</dbReference>
<proteinExistence type="predicted"/>
<dbReference type="GO" id="GO:0004622">
    <property type="term" value="F:phosphatidylcholine lysophospholipase activity"/>
    <property type="evidence" value="ECO:0007669"/>
    <property type="project" value="TreeGrafter"/>
</dbReference>
<feature type="signal peptide" evidence="1">
    <location>
        <begin position="1"/>
        <end position="21"/>
    </location>
</feature>
<keyword evidence="3" id="KW-0378">Hydrolase</keyword>
<keyword evidence="4" id="KW-1185">Reference proteome</keyword>
<feature type="domain" description="SGNH hydrolase-type esterase" evidence="2">
    <location>
        <begin position="40"/>
        <end position="196"/>
    </location>
</feature>
<sequence>MNSRLCICFAALLTFLALAMAACHRAPSYAALPPGSVVLAFGDSVTFGIGAAGEENYPSQLVSISGWQVANRGVPGDTAEEATARIAEALDVTQPKLVIVEIGGNDFLRRHPEAQIKEDIRSILKTVKQAGVPVALVATPRFSLLGATLGALPDAALYAELAKEEGVLLVPDVFAEVLSDPSLKSDQIHPNAAGYRKLAEGIAASLVKSGLLAKR</sequence>
<reference evidence="3" key="1">
    <citation type="submission" date="2021-04" db="EMBL/GenBank/DDBJ databases">
        <authorList>
            <person name="Hornung B."/>
        </authorList>
    </citation>
    <scope>NUCLEOTIDE SEQUENCE</scope>
    <source>
        <strain evidence="3">G5G6</strain>
    </source>
</reference>
<dbReference type="Gene3D" id="3.40.50.1110">
    <property type="entry name" value="SGNH hydrolase"/>
    <property type="match status" value="1"/>
</dbReference>
<name>A0A916J286_9PROT</name>